<protein>
    <submittedName>
        <fullName evidence="2">Uncharacterized protein</fullName>
    </submittedName>
</protein>
<evidence type="ECO:0000256" key="1">
    <source>
        <dbReference type="SAM" id="MobiDB-lite"/>
    </source>
</evidence>
<reference evidence="2" key="1">
    <citation type="submission" date="2021-10" db="EMBL/GenBank/DDBJ databases">
        <title>Melipona bicolor Genome sequencing and assembly.</title>
        <authorList>
            <person name="Araujo N.S."/>
            <person name="Arias M.C."/>
        </authorList>
    </citation>
    <scope>NUCLEOTIDE SEQUENCE</scope>
    <source>
        <strain evidence="2">USP_2M_L1-L4_2017</strain>
        <tissue evidence="2">Whole body</tissue>
    </source>
</reference>
<organism evidence="2 3">
    <name type="scientific">Melipona bicolor</name>
    <dbReference type="NCBI Taxonomy" id="60889"/>
    <lineage>
        <taxon>Eukaryota</taxon>
        <taxon>Metazoa</taxon>
        <taxon>Ecdysozoa</taxon>
        <taxon>Arthropoda</taxon>
        <taxon>Hexapoda</taxon>
        <taxon>Insecta</taxon>
        <taxon>Pterygota</taxon>
        <taxon>Neoptera</taxon>
        <taxon>Endopterygota</taxon>
        <taxon>Hymenoptera</taxon>
        <taxon>Apocrita</taxon>
        <taxon>Aculeata</taxon>
        <taxon>Apoidea</taxon>
        <taxon>Anthophila</taxon>
        <taxon>Apidae</taxon>
        <taxon>Melipona</taxon>
    </lineage>
</organism>
<accession>A0AA40KFS4</accession>
<proteinExistence type="predicted"/>
<dbReference type="EMBL" id="JAHYIQ010000041">
    <property type="protein sequence ID" value="KAK1118734.1"/>
    <property type="molecule type" value="Genomic_DNA"/>
</dbReference>
<dbReference type="Proteomes" id="UP001177670">
    <property type="component" value="Unassembled WGS sequence"/>
</dbReference>
<evidence type="ECO:0000313" key="2">
    <source>
        <dbReference type="EMBL" id="KAK1118734.1"/>
    </source>
</evidence>
<evidence type="ECO:0000313" key="3">
    <source>
        <dbReference type="Proteomes" id="UP001177670"/>
    </source>
</evidence>
<keyword evidence="3" id="KW-1185">Reference proteome</keyword>
<comment type="caution">
    <text evidence="2">The sequence shown here is derived from an EMBL/GenBank/DDBJ whole genome shotgun (WGS) entry which is preliminary data.</text>
</comment>
<feature type="compositionally biased region" description="Gly residues" evidence="1">
    <location>
        <begin position="78"/>
        <end position="93"/>
    </location>
</feature>
<dbReference type="AlphaFoldDB" id="A0AA40KFS4"/>
<name>A0AA40KFS4_9HYME</name>
<feature type="region of interest" description="Disordered" evidence="1">
    <location>
        <begin position="78"/>
        <end position="108"/>
    </location>
</feature>
<gene>
    <name evidence="2" type="ORF">K0M31_014736</name>
</gene>
<sequence length="108" mass="11090">MARELPANDPVGGRWTRILGPRGSIPGIRITARPFRDATKEHISGVEGFSRVMGFVNSREVAVPLRRRCSDFSGGGLSLGGDVGGGGGGGGGSAAPVSFSLSRPARVK</sequence>